<reference evidence="1 2" key="1">
    <citation type="submission" date="2019-01" db="EMBL/GenBank/DDBJ databases">
        <title>Altererythrobacter rhizovicinus sp. nov., isolated from the rhizosphere soil of Haloxylon ammodendron.</title>
        <authorList>
            <person name="Li H.-P."/>
            <person name="Gou J.-Y."/>
            <person name="Yao D."/>
            <person name="Han Q.-Q."/>
            <person name="Shao K.-Z."/>
            <person name="Zhao Q."/>
            <person name="Zhang J.-L."/>
        </authorList>
    </citation>
    <scope>NUCLEOTIDE SEQUENCE [LARGE SCALE GENOMIC DNA]</scope>
    <source>
        <strain evidence="1 2">AY-3R</strain>
    </source>
</reference>
<dbReference type="Proteomes" id="UP000293623">
    <property type="component" value="Unassembled WGS sequence"/>
</dbReference>
<evidence type="ECO:0000313" key="2">
    <source>
        <dbReference type="Proteomes" id="UP000293623"/>
    </source>
</evidence>
<comment type="caution">
    <text evidence="1">The sequence shown here is derived from an EMBL/GenBank/DDBJ whole genome shotgun (WGS) entry which is preliminary data.</text>
</comment>
<gene>
    <name evidence="1" type="ORF">ETX26_02770</name>
</gene>
<protein>
    <submittedName>
        <fullName evidence="1">Uncharacterized protein</fullName>
    </submittedName>
</protein>
<proteinExistence type="predicted"/>
<dbReference type="AlphaFoldDB" id="A0A4Q2KN25"/>
<dbReference type="EMBL" id="SDPV01000001">
    <property type="protein sequence ID" value="RXZ65680.1"/>
    <property type="molecule type" value="Genomic_DNA"/>
</dbReference>
<sequence>MPRDPLPPRRTTADRLREALLELAENRAAVLTHREKAWASVTFEGSRHTVTLRFDGHEAVAAGEQFIAALPEHEFAILGQLVADATVTRVDHILLPQPQMTVACELLLLVDA</sequence>
<keyword evidence="2" id="KW-1185">Reference proteome</keyword>
<accession>A0A4Q2KN25</accession>
<dbReference type="OrthoDB" id="7473760at2"/>
<organism evidence="1 2">
    <name type="scientific">Pelagerythrobacter rhizovicinus</name>
    <dbReference type="NCBI Taxonomy" id="2268576"/>
    <lineage>
        <taxon>Bacteria</taxon>
        <taxon>Pseudomonadati</taxon>
        <taxon>Pseudomonadota</taxon>
        <taxon>Alphaproteobacteria</taxon>
        <taxon>Sphingomonadales</taxon>
        <taxon>Erythrobacteraceae</taxon>
        <taxon>Pelagerythrobacter</taxon>
    </lineage>
</organism>
<name>A0A4Q2KN25_9SPHN</name>
<evidence type="ECO:0000313" key="1">
    <source>
        <dbReference type="EMBL" id="RXZ65680.1"/>
    </source>
</evidence>
<dbReference type="RefSeq" id="WP_129523163.1">
    <property type="nucleotide sequence ID" value="NZ_SDPV01000001.1"/>
</dbReference>